<evidence type="ECO:0000313" key="1">
    <source>
        <dbReference type="EnsemblPlants" id="AVESA.00010b.r2.2DG0385630.1.CDS"/>
    </source>
</evidence>
<reference evidence="1" key="1">
    <citation type="submission" date="2021-05" db="EMBL/GenBank/DDBJ databases">
        <authorList>
            <person name="Scholz U."/>
            <person name="Mascher M."/>
            <person name="Fiebig A."/>
        </authorList>
    </citation>
    <scope>NUCLEOTIDE SEQUENCE [LARGE SCALE GENOMIC DNA]</scope>
</reference>
<evidence type="ECO:0000313" key="2">
    <source>
        <dbReference type="Proteomes" id="UP001732700"/>
    </source>
</evidence>
<name>A0ACD5V708_AVESA</name>
<sequence length="122" mass="13175">MWICQKLQKITTKAYLASTLSSKATNSCMVGLMQGLWLTHLQAASSTFIICSSYPVPRSVGSRTSSSFPSAFISCTQLTSSFDEDKTMTGRLPVSSSSRTMPKLYMSPLSVATHPCPYSGGM</sequence>
<organism evidence="1 2">
    <name type="scientific">Avena sativa</name>
    <name type="common">Oat</name>
    <dbReference type="NCBI Taxonomy" id="4498"/>
    <lineage>
        <taxon>Eukaryota</taxon>
        <taxon>Viridiplantae</taxon>
        <taxon>Streptophyta</taxon>
        <taxon>Embryophyta</taxon>
        <taxon>Tracheophyta</taxon>
        <taxon>Spermatophyta</taxon>
        <taxon>Magnoliopsida</taxon>
        <taxon>Liliopsida</taxon>
        <taxon>Poales</taxon>
        <taxon>Poaceae</taxon>
        <taxon>BOP clade</taxon>
        <taxon>Pooideae</taxon>
        <taxon>Poodae</taxon>
        <taxon>Poeae</taxon>
        <taxon>Poeae Chloroplast Group 1 (Aveneae type)</taxon>
        <taxon>Aveninae</taxon>
        <taxon>Avena</taxon>
    </lineage>
</organism>
<dbReference type="Proteomes" id="UP001732700">
    <property type="component" value="Chromosome 2D"/>
</dbReference>
<protein>
    <submittedName>
        <fullName evidence="1">Uncharacterized protein</fullName>
    </submittedName>
</protein>
<proteinExistence type="predicted"/>
<keyword evidence="2" id="KW-1185">Reference proteome</keyword>
<dbReference type="EnsemblPlants" id="AVESA.00010b.r2.2DG0385630.1">
    <property type="protein sequence ID" value="AVESA.00010b.r2.2DG0385630.1.CDS"/>
    <property type="gene ID" value="AVESA.00010b.r2.2DG0385630"/>
</dbReference>
<reference evidence="1" key="2">
    <citation type="submission" date="2025-09" db="UniProtKB">
        <authorList>
            <consortium name="EnsemblPlants"/>
        </authorList>
    </citation>
    <scope>IDENTIFICATION</scope>
</reference>
<accession>A0ACD5V708</accession>